<reference evidence="11" key="1">
    <citation type="journal article" date="2023" name="Mol. Biol. Evol.">
        <title>Third-Generation Sequencing Reveals the Adaptive Role of the Epigenome in Three Deep-Sea Polychaetes.</title>
        <authorList>
            <person name="Perez M."/>
            <person name="Aroh O."/>
            <person name="Sun Y."/>
            <person name="Lan Y."/>
            <person name="Juniper S.K."/>
            <person name="Young C.R."/>
            <person name="Angers B."/>
            <person name="Qian P.Y."/>
        </authorList>
    </citation>
    <scope>NUCLEOTIDE SEQUENCE</scope>
    <source>
        <strain evidence="11">R07B-5</strain>
    </source>
</reference>
<dbReference type="InterPro" id="IPR036607">
    <property type="entry name" value="PRKCSH"/>
</dbReference>
<feature type="coiled-coil region" evidence="7">
    <location>
        <begin position="425"/>
        <end position="452"/>
    </location>
</feature>
<evidence type="ECO:0000256" key="5">
    <source>
        <dbReference type="ARBA" id="ARBA00023157"/>
    </source>
</evidence>
<comment type="caution">
    <text evidence="11">The sequence shown here is derived from an EMBL/GenBank/DDBJ whole genome shotgun (WGS) entry which is preliminary data.</text>
</comment>
<comment type="caution">
    <text evidence="6">Lacks conserved residue(s) required for the propagation of feature annotation.</text>
</comment>
<organism evidence="11 12">
    <name type="scientific">Ridgeia piscesae</name>
    <name type="common">Tubeworm</name>
    <dbReference type="NCBI Taxonomy" id="27915"/>
    <lineage>
        <taxon>Eukaryota</taxon>
        <taxon>Metazoa</taxon>
        <taxon>Spiralia</taxon>
        <taxon>Lophotrochozoa</taxon>
        <taxon>Annelida</taxon>
        <taxon>Polychaeta</taxon>
        <taxon>Sedentaria</taxon>
        <taxon>Canalipalpata</taxon>
        <taxon>Sabellida</taxon>
        <taxon>Siboglinidae</taxon>
        <taxon>Ridgeia</taxon>
    </lineage>
</organism>
<feature type="domain" description="MRH" evidence="10">
    <location>
        <begin position="468"/>
        <end position="569"/>
    </location>
</feature>
<name>A0AAD9ULX4_RIDPI</name>
<dbReference type="Pfam" id="PF13015">
    <property type="entry name" value="PRKCSH_1"/>
    <property type="match status" value="1"/>
</dbReference>
<evidence type="ECO:0000313" key="12">
    <source>
        <dbReference type="Proteomes" id="UP001209878"/>
    </source>
</evidence>
<dbReference type="Gene3D" id="4.10.400.10">
    <property type="entry name" value="Low-density Lipoprotein Receptor"/>
    <property type="match status" value="1"/>
</dbReference>
<dbReference type="InterPro" id="IPR044865">
    <property type="entry name" value="MRH_dom"/>
</dbReference>
<evidence type="ECO:0000256" key="8">
    <source>
        <dbReference type="SAM" id="MobiDB-lite"/>
    </source>
</evidence>
<dbReference type="PROSITE" id="PS00018">
    <property type="entry name" value="EF_HAND_1"/>
    <property type="match status" value="1"/>
</dbReference>
<dbReference type="InterPro" id="IPR018247">
    <property type="entry name" value="EF_Hand_1_Ca_BS"/>
</dbReference>
<evidence type="ECO:0000259" key="9">
    <source>
        <dbReference type="PROSITE" id="PS50222"/>
    </source>
</evidence>
<feature type="domain" description="EF-hand" evidence="9">
    <location>
        <begin position="231"/>
        <end position="266"/>
    </location>
</feature>
<accession>A0AAD9ULX4</accession>
<protein>
    <recommendedName>
        <fullName evidence="1">Glucosidase 2 subunit beta</fullName>
    </recommendedName>
</protein>
<dbReference type="EMBL" id="JAODUO010000002">
    <property type="protein sequence ID" value="KAK2194125.1"/>
    <property type="molecule type" value="Genomic_DNA"/>
</dbReference>
<feature type="region of interest" description="Disordered" evidence="8">
    <location>
        <begin position="255"/>
        <end position="421"/>
    </location>
</feature>
<keyword evidence="4" id="KW-0106">Calcium</keyword>
<dbReference type="SUPFAM" id="SSF47473">
    <property type="entry name" value="EF-hand"/>
    <property type="match status" value="1"/>
</dbReference>
<dbReference type="InterPro" id="IPR028146">
    <property type="entry name" value="PRKCSH_N"/>
</dbReference>
<feature type="region of interest" description="Disordered" evidence="8">
    <location>
        <begin position="185"/>
        <end position="243"/>
    </location>
</feature>
<keyword evidence="12" id="KW-1185">Reference proteome</keyword>
<dbReference type="Gene3D" id="2.70.130.10">
    <property type="entry name" value="Mannose-6-phosphate receptor binding domain"/>
    <property type="match status" value="1"/>
</dbReference>
<evidence type="ECO:0000313" key="11">
    <source>
        <dbReference type="EMBL" id="KAK2194125.1"/>
    </source>
</evidence>
<dbReference type="Pfam" id="PF13202">
    <property type="entry name" value="EF-hand_5"/>
    <property type="match status" value="1"/>
</dbReference>
<dbReference type="FunFam" id="4.10.400.10:FF:000150">
    <property type="entry name" value="Glucosidase 2 subunit beta"/>
    <property type="match status" value="1"/>
</dbReference>
<keyword evidence="5" id="KW-1015">Disulfide bond</keyword>
<evidence type="ECO:0000256" key="3">
    <source>
        <dbReference type="ARBA" id="ARBA00022824"/>
    </source>
</evidence>
<evidence type="ECO:0000256" key="1">
    <source>
        <dbReference type="ARBA" id="ARBA00022387"/>
    </source>
</evidence>
<dbReference type="PROSITE" id="PS50068">
    <property type="entry name" value="LDLRA_2"/>
    <property type="match status" value="1"/>
</dbReference>
<evidence type="ECO:0000256" key="7">
    <source>
        <dbReference type="SAM" id="Coils"/>
    </source>
</evidence>
<dbReference type="InterPro" id="IPR002048">
    <property type="entry name" value="EF_hand_dom"/>
</dbReference>
<feature type="compositionally biased region" description="Basic and acidic residues" evidence="8">
    <location>
        <begin position="185"/>
        <end position="238"/>
    </location>
</feature>
<feature type="compositionally biased region" description="Pro residues" evidence="8">
    <location>
        <begin position="324"/>
        <end position="340"/>
    </location>
</feature>
<dbReference type="Gene3D" id="1.10.238.10">
    <property type="entry name" value="EF-hand"/>
    <property type="match status" value="1"/>
</dbReference>
<evidence type="ECO:0000256" key="2">
    <source>
        <dbReference type="ARBA" id="ARBA00022729"/>
    </source>
</evidence>
<keyword evidence="7" id="KW-0175">Coiled coil</keyword>
<dbReference type="PANTHER" id="PTHR12630:SF1">
    <property type="entry name" value="GLUCOSIDASE 2 SUBUNIT BETA"/>
    <property type="match status" value="1"/>
</dbReference>
<dbReference type="Proteomes" id="UP001209878">
    <property type="component" value="Unassembled WGS sequence"/>
</dbReference>
<dbReference type="SUPFAM" id="SSF50911">
    <property type="entry name" value="Mannose 6-phosphate receptor domain"/>
    <property type="match status" value="1"/>
</dbReference>
<feature type="compositionally biased region" description="Basic and acidic residues" evidence="8">
    <location>
        <begin position="301"/>
        <end position="321"/>
    </location>
</feature>
<dbReference type="PANTHER" id="PTHR12630">
    <property type="entry name" value="N-LINKED OLIGOSACCHARIDE PROCESSING"/>
    <property type="match status" value="1"/>
</dbReference>
<feature type="compositionally biased region" description="Basic and acidic residues" evidence="8">
    <location>
        <begin position="407"/>
        <end position="421"/>
    </location>
</feature>
<dbReference type="InterPro" id="IPR036055">
    <property type="entry name" value="LDL_receptor-like_sf"/>
</dbReference>
<evidence type="ECO:0000259" key="10">
    <source>
        <dbReference type="PROSITE" id="PS51914"/>
    </source>
</evidence>
<dbReference type="GO" id="GO:0017177">
    <property type="term" value="C:glucosidase II complex"/>
    <property type="evidence" value="ECO:0007669"/>
    <property type="project" value="TreeGrafter"/>
</dbReference>
<dbReference type="InterPro" id="IPR011992">
    <property type="entry name" value="EF-hand-dom_pair"/>
</dbReference>
<dbReference type="PROSITE" id="PS51914">
    <property type="entry name" value="MRH"/>
    <property type="match status" value="1"/>
</dbReference>
<feature type="compositionally biased region" description="Acidic residues" evidence="8">
    <location>
        <begin position="369"/>
        <end position="391"/>
    </location>
</feature>
<proteinExistence type="predicted"/>
<dbReference type="AlphaFoldDB" id="A0AAD9ULX4"/>
<keyword evidence="3" id="KW-0256">Endoplasmic reticulum</keyword>
<gene>
    <name evidence="11" type="ORF">NP493_2g09049</name>
</gene>
<dbReference type="Pfam" id="PF12999">
    <property type="entry name" value="PRKCSH-like"/>
    <property type="match status" value="1"/>
</dbReference>
<evidence type="ECO:0000256" key="6">
    <source>
        <dbReference type="PROSITE-ProRule" id="PRU00124"/>
    </source>
</evidence>
<dbReference type="InterPro" id="IPR039794">
    <property type="entry name" value="Gtb1-like"/>
</dbReference>
<evidence type="ECO:0000256" key="4">
    <source>
        <dbReference type="ARBA" id="ARBA00022837"/>
    </source>
</evidence>
<keyword evidence="2" id="KW-0732">Signal</keyword>
<dbReference type="InterPro" id="IPR002172">
    <property type="entry name" value="LDrepeatLR_classA_rpt"/>
</dbReference>
<dbReference type="PROSITE" id="PS50222">
    <property type="entry name" value="EF_HAND_2"/>
    <property type="match status" value="1"/>
</dbReference>
<dbReference type="GO" id="GO:0005509">
    <property type="term" value="F:calcium ion binding"/>
    <property type="evidence" value="ECO:0007669"/>
    <property type="project" value="InterPro"/>
</dbReference>
<sequence>MEIFVFCWFTSLFHNNMAIKKAFTFVICSILIFGVTGRIERPRGVAISKASFYLPDRPFVCFDGSATISFEKVNDDYCDCTDASDEPGTSACPNGSFHCTNAGHKPQYIPSSRVNDGICDCCDGTDEYDSDAQCTNYCKELGKKAREEAERQRQLLEEGRKVYLDYAVRGKESVKEKQERLEQLRAEKDEAERRKNELEGVKKEAEVPETEAKEQHKKAWEEEKARLQSNQENERSDNAFKILDTNNDGVVSVEEMQEHSEFDIDTDGTVSVEEAKEYLEDSEQVDYETFHGKVWPNIKEIYTKEKEKQEAQEEELAKGDTEQPPEPTVAPDTTTPPPEEPVTTPTPTAQPPEVDPLLEPEEDLHHNYDDDEEDRYNEDEDDDDDDEEEKEEDKKAEVEPPSSASDTDDKMPEYDENTKGLIELADKAREDFNEADRKFRDIESEISKLESLLDIDFGGETEFYPLYGECFEMTDREYTYKLCPFDKATQRSKNGGSETSLGKWSHWDGPDGNKYSVMKFEKGQNCWNGPDRSVKVNVNCGKENQLLTATEPNKCEYEFQFVTPTACSQVPSPADESHDEL</sequence>
<dbReference type="InterPro" id="IPR009011">
    <property type="entry name" value="Man6P_isomerase_rcpt-bd_dom_sf"/>
</dbReference>
<dbReference type="GO" id="GO:0006491">
    <property type="term" value="P:N-glycan processing"/>
    <property type="evidence" value="ECO:0007669"/>
    <property type="project" value="TreeGrafter"/>
</dbReference>